<dbReference type="GO" id="GO:0016020">
    <property type="term" value="C:membrane"/>
    <property type="evidence" value="ECO:0007669"/>
    <property type="project" value="InterPro"/>
</dbReference>
<keyword evidence="5" id="KW-1185">Reference proteome</keyword>
<organism evidence="4 5">
    <name type="scientific">Paenibacillus catalpae</name>
    <dbReference type="NCBI Taxonomy" id="1045775"/>
    <lineage>
        <taxon>Bacteria</taxon>
        <taxon>Bacillati</taxon>
        <taxon>Bacillota</taxon>
        <taxon>Bacilli</taxon>
        <taxon>Bacillales</taxon>
        <taxon>Paenibacillaceae</taxon>
        <taxon>Paenibacillus</taxon>
    </lineage>
</organism>
<dbReference type="PANTHER" id="PTHR22550:SF5">
    <property type="entry name" value="LEUCINE ZIPPER PROTEIN 4"/>
    <property type="match status" value="1"/>
</dbReference>
<protein>
    <submittedName>
        <fullName evidence="4">Spore germination protein KA/spore germination protein</fullName>
    </submittedName>
</protein>
<dbReference type="Pfam" id="PF03323">
    <property type="entry name" value="GerA"/>
    <property type="match status" value="1"/>
</dbReference>
<dbReference type="AlphaFoldDB" id="A0A1I1X3X1"/>
<dbReference type="PANTHER" id="PTHR22550">
    <property type="entry name" value="SPORE GERMINATION PROTEIN"/>
    <property type="match status" value="1"/>
</dbReference>
<proteinExistence type="inferred from homology"/>
<evidence type="ECO:0000256" key="2">
    <source>
        <dbReference type="ARBA" id="ARBA00023136"/>
    </source>
</evidence>
<name>A0A1I1X3X1_9BACL</name>
<evidence type="ECO:0000313" key="5">
    <source>
        <dbReference type="Proteomes" id="UP000198855"/>
    </source>
</evidence>
<keyword evidence="3" id="KW-1133">Transmembrane helix</keyword>
<reference evidence="5" key="1">
    <citation type="submission" date="2016-10" db="EMBL/GenBank/DDBJ databases">
        <authorList>
            <person name="Varghese N."/>
            <person name="Submissions S."/>
        </authorList>
    </citation>
    <scope>NUCLEOTIDE SEQUENCE [LARGE SCALE GENOMIC DNA]</scope>
    <source>
        <strain evidence="5">CGMCC 1.10784</strain>
    </source>
</reference>
<feature type="transmembrane region" description="Helical" evidence="3">
    <location>
        <begin position="306"/>
        <end position="328"/>
    </location>
</feature>
<dbReference type="InterPro" id="IPR050768">
    <property type="entry name" value="UPF0353/GerABKA_families"/>
</dbReference>
<sequence length="509" mass="56406">MPTKAKKAKSLPEGRLDHHSIDQFEDVPIRSTIDENNKIMEELFKDSSDIVLRKFEIENGPKAMLCYVDGMVTTSAVDDALKALMILEGNAFTVDQITEQTLPVAQASKIQFFKELLTNLLSGDSVLFVDGQDTAVCLGLRGGIRRSVAEPETETVVRGPREGFNEHLRTNTSLVRSKIKSPRLKMKSFVIGTETQTNVILTYMAGIVDPRLLEEVENRLSDIRIDGVLESGYIEEFIQDQGYSPFPQVQTTERPDTVAAAILEGRVAIMVDGTPFALIAPFGFWQWLQASEDYYERFMASTLLRWLRLISLFFALLSPALYIAVSTYHPEMIPTNLLLSIAASREAIPFPAVVEALIMELAFEALREAGVRLPRIVGQAVSILGALVVGQAAVQAGIVSAAMVIVVSMTGIASFTLPRYNASISIRMLRFPLMLLASVFGLLGIMIGVMVIVGHLSKITTFGVPYLAPVTPLEVSDLKDVMVRAPWWKMNKRPKYLGNRNVRRQRPQS</sequence>
<dbReference type="GO" id="GO:0009847">
    <property type="term" value="P:spore germination"/>
    <property type="evidence" value="ECO:0007669"/>
    <property type="project" value="InterPro"/>
</dbReference>
<dbReference type="EMBL" id="FOMT01000002">
    <property type="protein sequence ID" value="SFE02059.1"/>
    <property type="molecule type" value="Genomic_DNA"/>
</dbReference>
<dbReference type="InterPro" id="IPR004995">
    <property type="entry name" value="Spore_Ger"/>
</dbReference>
<gene>
    <name evidence="4" type="ORF">SAMN05216378_1999</name>
</gene>
<keyword evidence="2 3" id="KW-0472">Membrane</keyword>
<comment type="similarity">
    <text evidence="1">Belongs to the GerABKA family.</text>
</comment>
<dbReference type="PIRSF" id="PIRSF005690">
    <property type="entry name" value="GerBA"/>
    <property type="match status" value="1"/>
</dbReference>
<evidence type="ECO:0000256" key="1">
    <source>
        <dbReference type="ARBA" id="ARBA00005278"/>
    </source>
</evidence>
<dbReference type="RefSeq" id="WP_091184135.1">
    <property type="nucleotide sequence ID" value="NZ_FOMT01000002.1"/>
</dbReference>
<accession>A0A1I1X3X1</accession>
<feature type="transmembrane region" description="Helical" evidence="3">
    <location>
        <begin position="429"/>
        <end position="453"/>
    </location>
</feature>
<dbReference type="Proteomes" id="UP000198855">
    <property type="component" value="Unassembled WGS sequence"/>
</dbReference>
<evidence type="ECO:0000313" key="4">
    <source>
        <dbReference type="EMBL" id="SFE02059.1"/>
    </source>
</evidence>
<feature type="transmembrane region" description="Helical" evidence="3">
    <location>
        <begin position="398"/>
        <end position="417"/>
    </location>
</feature>
<evidence type="ECO:0000256" key="3">
    <source>
        <dbReference type="SAM" id="Phobius"/>
    </source>
</evidence>
<dbReference type="STRING" id="1045775.SAMN05216378_1999"/>
<keyword evidence="3" id="KW-0812">Transmembrane</keyword>
<dbReference type="OrthoDB" id="1726708at2"/>